<organism evidence="12 13">
    <name type="scientific">Bifidobacterium magnum</name>
    <dbReference type="NCBI Taxonomy" id="1692"/>
    <lineage>
        <taxon>Bacteria</taxon>
        <taxon>Bacillati</taxon>
        <taxon>Actinomycetota</taxon>
        <taxon>Actinomycetes</taxon>
        <taxon>Bifidobacteriales</taxon>
        <taxon>Bifidobacteriaceae</taxon>
        <taxon>Bifidobacterium</taxon>
    </lineage>
</organism>
<evidence type="ECO:0000256" key="7">
    <source>
        <dbReference type="ARBA" id="ARBA00035120"/>
    </source>
</evidence>
<keyword evidence="3 10" id="KW-0812">Transmembrane</keyword>
<dbReference type="GO" id="GO:0005886">
    <property type="term" value="C:plasma membrane"/>
    <property type="evidence" value="ECO:0007669"/>
    <property type="project" value="UniProtKB-SubCell"/>
</dbReference>
<feature type="transmembrane region" description="Helical" evidence="10">
    <location>
        <begin position="88"/>
        <end position="111"/>
    </location>
</feature>
<dbReference type="Proteomes" id="UP000029052">
    <property type="component" value="Unassembled WGS sequence"/>
</dbReference>
<evidence type="ECO:0000256" key="10">
    <source>
        <dbReference type="RuleBase" id="RU004340"/>
    </source>
</evidence>
<evidence type="ECO:0000256" key="3">
    <source>
        <dbReference type="ARBA" id="ARBA00022692"/>
    </source>
</evidence>
<dbReference type="AlphaFoldDB" id="A0A087BAR2"/>
<name>A0A087BAR2_9BIFI</name>
<accession>A0A087BAR2</accession>
<dbReference type="Pfam" id="PF02537">
    <property type="entry name" value="CRCB"/>
    <property type="match status" value="1"/>
</dbReference>
<feature type="transmembrane region" description="Helical" evidence="10">
    <location>
        <begin position="46"/>
        <end position="66"/>
    </location>
</feature>
<evidence type="ECO:0000256" key="8">
    <source>
        <dbReference type="ARBA" id="ARBA00035585"/>
    </source>
</evidence>
<keyword evidence="5 10" id="KW-0472">Membrane</keyword>
<keyword evidence="6" id="KW-0406">Ion transport</keyword>
<dbReference type="EMBL" id="JGZB01000004">
    <property type="protein sequence ID" value="KFI68112.1"/>
    <property type="molecule type" value="Genomic_DNA"/>
</dbReference>
<comment type="catalytic activity">
    <reaction evidence="8">
        <text>fluoride(in) = fluoride(out)</text>
        <dbReference type="Rhea" id="RHEA:76159"/>
        <dbReference type="ChEBI" id="CHEBI:17051"/>
    </reaction>
    <physiologicalReaction direction="left-to-right" evidence="8">
        <dbReference type="Rhea" id="RHEA:76160"/>
    </physiologicalReaction>
</comment>
<feature type="compositionally biased region" description="Basic and acidic residues" evidence="11">
    <location>
        <begin position="262"/>
        <end position="275"/>
    </location>
</feature>
<gene>
    <name evidence="12" type="ORF">BMAGN_0060</name>
</gene>
<keyword evidence="2 10" id="KW-1003">Cell membrane</keyword>
<dbReference type="InterPro" id="IPR003691">
    <property type="entry name" value="FluC"/>
</dbReference>
<feature type="region of interest" description="Disordered" evidence="11">
    <location>
        <begin position="1"/>
        <end position="29"/>
    </location>
</feature>
<sequence length="283" mass="31744">MNDHELLEQQLNEPHPTGAAASRRPPKVPLAPMKRLQPKFNPMADWANYVVVFLGGFIGTAFRFLLCPGVAGLPDTAGTWSAFHLDSLLVNVIASFVFSGVVTFCAQAIWIRKRVRQLASRGIGMGICGGMSTMTAVMLEDLLSWDRQNYGGLIVYTLVTLAVCLFVAWFGAWSVIKLTANRAARAMMEVTPDGRAKPAIGVRVPMPDDPKRHWWDGKPHVMASEPDPITDELPQVMRMEGRRTNFDVHYKPYYGLQKRTKPHDDGKKWWHRDAHDDAEDDES</sequence>
<comment type="caution">
    <text evidence="12">The sequence shown here is derived from an EMBL/GenBank/DDBJ whole genome shotgun (WGS) entry which is preliminary data.</text>
</comment>
<dbReference type="eggNOG" id="COG0239">
    <property type="taxonomic scope" value="Bacteria"/>
</dbReference>
<feature type="region of interest" description="Disordered" evidence="11">
    <location>
        <begin position="259"/>
        <end position="283"/>
    </location>
</feature>
<reference evidence="12 13" key="1">
    <citation type="submission" date="2014-03" db="EMBL/GenBank/DDBJ databases">
        <title>Genomics of Bifidobacteria.</title>
        <authorList>
            <person name="Ventura M."/>
            <person name="Milani C."/>
            <person name="Lugli G.A."/>
        </authorList>
    </citation>
    <scope>NUCLEOTIDE SEQUENCE [LARGE SCALE GENOMIC DNA]</scope>
    <source>
        <strain evidence="12 13">LMG 11591</strain>
    </source>
</reference>
<dbReference type="GO" id="GO:0034220">
    <property type="term" value="P:monoatomic ion transmembrane transport"/>
    <property type="evidence" value="ECO:0007669"/>
    <property type="project" value="UniProtKB-KW"/>
</dbReference>
<evidence type="ECO:0000313" key="13">
    <source>
        <dbReference type="Proteomes" id="UP000029052"/>
    </source>
</evidence>
<evidence type="ECO:0000313" key="12">
    <source>
        <dbReference type="EMBL" id="KFI68112.1"/>
    </source>
</evidence>
<comment type="function">
    <text evidence="9">Fluoride-specific ion channel. Important for reducing fluoride concentration in the cell, thus reducing its toxicity.</text>
</comment>
<feature type="transmembrane region" description="Helical" evidence="10">
    <location>
        <begin position="151"/>
        <end position="176"/>
    </location>
</feature>
<proteinExistence type="inferred from homology"/>
<evidence type="ECO:0000256" key="1">
    <source>
        <dbReference type="ARBA" id="ARBA00004651"/>
    </source>
</evidence>
<evidence type="ECO:0000256" key="9">
    <source>
        <dbReference type="ARBA" id="ARBA00049940"/>
    </source>
</evidence>
<keyword evidence="6" id="KW-0813">Transport</keyword>
<comment type="subcellular location">
    <subcellularLocation>
        <location evidence="1">Cell membrane</location>
        <topology evidence="1">Multi-pass membrane protein</topology>
    </subcellularLocation>
</comment>
<dbReference type="STRING" id="1692.BMAGN_0060"/>
<feature type="transmembrane region" description="Helical" evidence="10">
    <location>
        <begin position="118"/>
        <end position="139"/>
    </location>
</feature>
<evidence type="ECO:0000256" key="5">
    <source>
        <dbReference type="ARBA" id="ARBA00023136"/>
    </source>
</evidence>
<keyword evidence="13" id="KW-1185">Reference proteome</keyword>
<keyword evidence="6" id="KW-0407">Ion channel</keyword>
<evidence type="ECO:0000256" key="6">
    <source>
        <dbReference type="ARBA" id="ARBA00023303"/>
    </source>
</evidence>
<evidence type="ECO:0000256" key="2">
    <source>
        <dbReference type="ARBA" id="ARBA00022475"/>
    </source>
</evidence>
<evidence type="ECO:0000256" key="11">
    <source>
        <dbReference type="SAM" id="MobiDB-lite"/>
    </source>
</evidence>
<evidence type="ECO:0000256" key="4">
    <source>
        <dbReference type="ARBA" id="ARBA00022989"/>
    </source>
</evidence>
<comment type="similarity">
    <text evidence="7 10">Belongs to the fluoride channel Fluc/FEX (TC 1.A.43) family.</text>
</comment>
<dbReference type="RefSeq" id="WP_022860345.1">
    <property type="nucleotide sequence ID" value="NZ_JGZB01000004.1"/>
</dbReference>
<protein>
    <recommendedName>
        <fullName evidence="10">Fluoride-specific ion channel</fullName>
    </recommendedName>
</protein>
<keyword evidence="4 10" id="KW-1133">Transmembrane helix</keyword>